<comment type="caution">
    <text evidence="5">The sequence shown here is derived from an EMBL/GenBank/DDBJ whole genome shotgun (WGS) entry which is preliminary data.</text>
</comment>
<evidence type="ECO:0000313" key="6">
    <source>
        <dbReference type="Proteomes" id="UP000480266"/>
    </source>
</evidence>
<feature type="domain" description="Carboxyltransferase" evidence="4">
    <location>
        <begin position="5"/>
        <end position="205"/>
    </location>
</feature>
<organism evidence="5 6">
    <name type="scientific">Candidatus Afipia apatlaquensis</name>
    <dbReference type="NCBI Taxonomy" id="2712852"/>
    <lineage>
        <taxon>Bacteria</taxon>
        <taxon>Pseudomonadati</taxon>
        <taxon>Pseudomonadota</taxon>
        <taxon>Alphaproteobacteria</taxon>
        <taxon>Hyphomicrobiales</taxon>
        <taxon>Nitrobacteraceae</taxon>
        <taxon>Afipia</taxon>
    </lineage>
</organism>
<evidence type="ECO:0000256" key="2">
    <source>
        <dbReference type="ARBA" id="ARBA00022801"/>
    </source>
</evidence>
<dbReference type="PANTHER" id="PTHR34698:SF2">
    <property type="entry name" value="5-OXOPROLINASE SUBUNIT B"/>
    <property type="match status" value="1"/>
</dbReference>
<evidence type="ECO:0000256" key="3">
    <source>
        <dbReference type="ARBA" id="ARBA00022840"/>
    </source>
</evidence>
<dbReference type="SMART" id="SM00796">
    <property type="entry name" value="AHS1"/>
    <property type="match status" value="1"/>
</dbReference>
<evidence type="ECO:0000256" key="1">
    <source>
        <dbReference type="ARBA" id="ARBA00022741"/>
    </source>
</evidence>
<dbReference type="GO" id="GO:0005524">
    <property type="term" value="F:ATP binding"/>
    <property type="evidence" value="ECO:0007669"/>
    <property type="project" value="UniProtKB-KW"/>
</dbReference>
<dbReference type="Gene3D" id="2.40.100.10">
    <property type="entry name" value="Cyclophilin-like"/>
    <property type="match status" value="1"/>
</dbReference>
<keyword evidence="2 5" id="KW-0378">Hydrolase</keyword>
<sequence length="240" mass="25802">MTTPPRILPSGDTALAVEFGRSIDPAVNRQVLALDRELASAAIAGVLETVPTYRSLLVHYDPLLIDFATLSQKLLALAERPVPAQTNIRRWRVPVVYGGEYGIDLDDVARVHSISTADVIAKHTGSEYRVAMIGFTPGFAYLSGLDPAIATPRRENPRTETPAGTISIGGVQACVQCLAAPSGWHLLGRTPVRTFHPHRDPVFLMEPGDAVTFHAIAASEFASLDRAAERGETVAELISS</sequence>
<gene>
    <name evidence="5" type="primary">pxpB</name>
    <name evidence="5" type="ORF">G4V63_17900</name>
</gene>
<protein>
    <submittedName>
        <fullName evidence="5">5-oxoprolinase subunit PxpB</fullName>
        <ecNumber evidence="5">3.5.2.9</ecNumber>
    </submittedName>
</protein>
<dbReference type="InterPro" id="IPR029000">
    <property type="entry name" value="Cyclophilin-like_dom_sf"/>
</dbReference>
<evidence type="ECO:0000313" key="5">
    <source>
        <dbReference type="EMBL" id="NGX97013.1"/>
    </source>
</evidence>
<dbReference type="InterPro" id="IPR010016">
    <property type="entry name" value="PxpB"/>
</dbReference>
<dbReference type="SUPFAM" id="SSF160467">
    <property type="entry name" value="PH0987 N-terminal domain-like"/>
    <property type="match status" value="1"/>
</dbReference>
<dbReference type="EMBL" id="JAAMRR010000912">
    <property type="protein sequence ID" value="NGX97013.1"/>
    <property type="molecule type" value="Genomic_DNA"/>
</dbReference>
<dbReference type="InterPro" id="IPR003833">
    <property type="entry name" value="CT_C_D"/>
</dbReference>
<dbReference type="EC" id="3.5.2.9" evidence="5"/>
<dbReference type="GO" id="GO:0017168">
    <property type="term" value="F:5-oxoprolinase (ATP-hydrolyzing) activity"/>
    <property type="evidence" value="ECO:0007669"/>
    <property type="project" value="UniProtKB-EC"/>
</dbReference>
<accession>A0A7C9VPF5</accession>
<proteinExistence type="predicted"/>
<keyword evidence="6" id="KW-1185">Reference proteome</keyword>
<keyword evidence="1" id="KW-0547">Nucleotide-binding</keyword>
<dbReference type="Gene3D" id="3.30.1360.40">
    <property type="match status" value="1"/>
</dbReference>
<dbReference type="AlphaFoldDB" id="A0A7C9VPF5"/>
<reference evidence="5" key="1">
    <citation type="submission" date="2020-02" db="EMBL/GenBank/DDBJ databases">
        <title>Draft genome sequence of Candidatus Afipia apatlaquensis IBT-C3, a potential strain for decolorization of textile dyes.</title>
        <authorList>
            <person name="Sanchez-Reyes A."/>
            <person name="Breton-Deval L."/>
            <person name="Mangelson H."/>
            <person name="Sanchez-Flores A."/>
        </authorList>
    </citation>
    <scope>NUCLEOTIDE SEQUENCE [LARGE SCALE GENOMIC DNA]</scope>
    <source>
        <strain evidence="5">IBT-C3</strain>
    </source>
</reference>
<evidence type="ECO:0000259" key="4">
    <source>
        <dbReference type="SMART" id="SM00796"/>
    </source>
</evidence>
<dbReference type="Proteomes" id="UP000480266">
    <property type="component" value="Unassembled WGS sequence"/>
</dbReference>
<dbReference type="NCBIfam" id="TIGR00370">
    <property type="entry name" value="5-oxoprolinase subunit PxpB"/>
    <property type="match status" value="1"/>
</dbReference>
<dbReference type="PANTHER" id="PTHR34698">
    <property type="entry name" value="5-OXOPROLINASE SUBUNIT B"/>
    <property type="match status" value="1"/>
</dbReference>
<dbReference type="SUPFAM" id="SSF50891">
    <property type="entry name" value="Cyclophilin-like"/>
    <property type="match status" value="1"/>
</dbReference>
<keyword evidence="3" id="KW-0067">ATP-binding</keyword>
<dbReference type="Pfam" id="PF02682">
    <property type="entry name" value="CT_C_D"/>
    <property type="match status" value="1"/>
</dbReference>
<name>A0A7C9VPF5_9BRAD</name>